<dbReference type="Proteomes" id="UP000828251">
    <property type="component" value="Unassembled WGS sequence"/>
</dbReference>
<dbReference type="EMBL" id="JAIQCV010000011">
    <property type="protein sequence ID" value="KAH1048046.1"/>
    <property type="molecule type" value="Genomic_DNA"/>
</dbReference>
<evidence type="ECO:0000256" key="4">
    <source>
        <dbReference type="ARBA" id="ARBA00023274"/>
    </source>
</evidence>
<dbReference type="InterPro" id="IPR000266">
    <property type="entry name" value="Ribosomal_uS17"/>
</dbReference>
<dbReference type="PANTHER" id="PTHR10744">
    <property type="entry name" value="40S RIBOSOMAL PROTEIN S11 FAMILY MEMBER"/>
    <property type="match status" value="1"/>
</dbReference>
<dbReference type="Pfam" id="PF00366">
    <property type="entry name" value="Ribosomal_S17"/>
    <property type="match status" value="1"/>
</dbReference>
<organism evidence="7 8">
    <name type="scientific">Gossypium stocksii</name>
    <dbReference type="NCBI Taxonomy" id="47602"/>
    <lineage>
        <taxon>Eukaryota</taxon>
        <taxon>Viridiplantae</taxon>
        <taxon>Streptophyta</taxon>
        <taxon>Embryophyta</taxon>
        <taxon>Tracheophyta</taxon>
        <taxon>Spermatophyta</taxon>
        <taxon>Magnoliopsida</taxon>
        <taxon>eudicotyledons</taxon>
        <taxon>Gunneridae</taxon>
        <taxon>Pentapetalae</taxon>
        <taxon>rosids</taxon>
        <taxon>malvids</taxon>
        <taxon>Malvales</taxon>
        <taxon>Malvaceae</taxon>
        <taxon>Malvoideae</taxon>
        <taxon>Gossypium</taxon>
    </lineage>
</organism>
<evidence type="ECO:0000256" key="6">
    <source>
        <dbReference type="RuleBase" id="RU003872"/>
    </source>
</evidence>
<dbReference type="InterPro" id="IPR012340">
    <property type="entry name" value="NA-bd_OB-fold"/>
</dbReference>
<dbReference type="NCBIfam" id="NF004123">
    <property type="entry name" value="PRK05610.1"/>
    <property type="match status" value="1"/>
</dbReference>
<keyword evidence="2" id="KW-0809">Transit peptide</keyword>
<keyword evidence="3 6" id="KW-0689">Ribosomal protein</keyword>
<keyword evidence="4 6" id="KW-0687">Ribonucleoprotein</keyword>
<keyword evidence="8" id="KW-1185">Reference proteome</keyword>
<dbReference type="PRINTS" id="PR00973">
    <property type="entry name" value="RIBOSOMALS17"/>
</dbReference>
<dbReference type="GO" id="GO:0005840">
    <property type="term" value="C:ribosome"/>
    <property type="evidence" value="ECO:0007669"/>
    <property type="project" value="UniProtKB-KW"/>
</dbReference>
<evidence type="ECO:0000313" key="7">
    <source>
        <dbReference type="EMBL" id="KAH1048046.1"/>
    </source>
</evidence>
<reference evidence="7 8" key="1">
    <citation type="journal article" date="2021" name="Plant Biotechnol. J.">
        <title>Multi-omics assisted identification of the key and species-specific regulatory components of drought-tolerant mechanisms in Gossypium stocksii.</title>
        <authorList>
            <person name="Yu D."/>
            <person name="Ke L."/>
            <person name="Zhang D."/>
            <person name="Wu Y."/>
            <person name="Sun Y."/>
            <person name="Mei J."/>
            <person name="Sun J."/>
            <person name="Sun Y."/>
        </authorList>
    </citation>
    <scope>NUCLEOTIDE SEQUENCE [LARGE SCALE GENOMIC DNA]</scope>
    <source>
        <strain evidence="8">cv. E1</strain>
        <tissue evidence="7">Leaf</tissue>
    </source>
</reference>
<protein>
    <recommendedName>
        <fullName evidence="5">30S ribosomal protein S17, chloroplastic</fullName>
    </recommendedName>
</protein>
<evidence type="ECO:0000256" key="5">
    <source>
        <dbReference type="ARBA" id="ARBA00035308"/>
    </source>
</evidence>
<dbReference type="GO" id="GO:0006412">
    <property type="term" value="P:translation"/>
    <property type="evidence" value="ECO:0007669"/>
    <property type="project" value="InterPro"/>
</dbReference>
<sequence>MPKTLTQNVNNLLSAISEIVITISPWRLNLPFSSLKAQFFPILPDTKSLAFLPPIRAMKSMQGKVVCATNEKTVLVDVVCLAPHPKYKRRVRKKKKFQAHDHDNQFEVGDIVQLEKSRPISKTKTFIAVPIPSKNGKAGNEEIGELGILLESNQPREQST</sequence>
<comment type="similarity">
    <text evidence="1 6">Belongs to the universal ribosomal protein uS17 family.</text>
</comment>
<dbReference type="InterPro" id="IPR019979">
    <property type="entry name" value="Ribosomal_uS17_CS"/>
</dbReference>
<evidence type="ECO:0000256" key="3">
    <source>
        <dbReference type="ARBA" id="ARBA00022980"/>
    </source>
</evidence>
<dbReference type="GO" id="GO:1990904">
    <property type="term" value="C:ribonucleoprotein complex"/>
    <property type="evidence" value="ECO:0007669"/>
    <property type="project" value="UniProtKB-KW"/>
</dbReference>
<evidence type="ECO:0000313" key="8">
    <source>
        <dbReference type="Proteomes" id="UP000828251"/>
    </source>
</evidence>
<accession>A0A9D3ZM54</accession>
<gene>
    <name evidence="7" type="ORF">J1N35_038830</name>
</gene>
<dbReference type="GO" id="GO:0003735">
    <property type="term" value="F:structural constituent of ribosome"/>
    <property type="evidence" value="ECO:0007669"/>
    <property type="project" value="InterPro"/>
</dbReference>
<comment type="caution">
    <text evidence="7">The sequence shown here is derived from an EMBL/GenBank/DDBJ whole genome shotgun (WGS) entry which is preliminary data.</text>
</comment>
<name>A0A9D3ZM54_9ROSI</name>
<dbReference type="CDD" id="cd00364">
    <property type="entry name" value="Ribosomal_uS17"/>
    <property type="match status" value="1"/>
</dbReference>
<dbReference type="PANTHER" id="PTHR10744:SF7">
    <property type="entry name" value="SMALL RIBOSOMAL SUBUNIT PROTEIN US17C"/>
    <property type="match status" value="1"/>
</dbReference>
<dbReference type="AlphaFoldDB" id="A0A9D3ZM54"/>
<dbReference type="OrthoDB" id="274752at2759"/>
<proteinExistence type="inferred from homology"/>
<dbReference type="Gene3D" id="2.40.50.140">
    <property type="entry name" value="Nucleic acid-binding proteins"/>
    <property type="match status" value="1"/>
</dbReference>
<dbReference type="SUPFAM" id="SSF50249">
    <property type="entry name" value="Nucleic acid-binding proteins"/>
    <property type="match status" value="1"/>
</dbReference>
<evidence type="ECO:0000256" key="2">
    <source>
        <dbReference type="ARBA" id="ARBA00022946"/>
    </source>
</evidence>
<dbReference type="PROSITE" id="PS00056">
    <property type="entry name" value="RIBOSOMAL_S17"/>
    <property type="match status" value="1"/>
</dbReference>
<evidence type="ECO:0000256" key="1">
    <source>
        <dbReference type="ARBA" id="ARBA00010254"/>
    </source>
</evidence>